<feature type="compositionally biased region" description="Basic and acidic residues" evidence="1">
    <location>
        <begin position="8"/>
        <end position="36"/>
    </location>
</feature>
<protein>
    <submittedName>
        <fullName evidence="2">Uncharacterized protein</fullName>
    </submittedName>
</protein>
<dbReference type="Proteomes" id="UP000217257">
    <property type="component" value="Chromosome"/>
</dbReference>
<gene>
    <name evidence="2" type="ORF">CYFUS_000369</name>
</gene>
<dbReference type="EMBL" id="CP022098">
    <property type="protein sequence ID" value="ATB34957.1"/>
    <property type="molecule type" value="Genomic_DNA"/>
</dbReference>
<evidence type="ECO:0000313" key="2">
    <source>
        <dbReference type="EMBL" id="ATB34957.1"/>
    </source>
</evidence>
<reference evidence="2 3" key="1">
    <citation type="submission" date="2017-06" db="EMBL/GenBank/DDBJ databases">
        <title>Sequencing and comparative analysis of myxobacterial genomes.</title>
        <authorList>
            <person name="Rupp O."/>
            <person name="Goesmann A."/>
            <person name="Sogaard-Andersen L."/>
        </authorList>
    </citation>
    <scope>NUCLEOTIDE SEQUENCE [LARGE SCALE GENOMIC DNA]</scope>
    <source>
        <strain evidence="2 3">DSM 52655</strain>
    </source>
</reference>
<evidence type="ECO:0000313" key="3">
    <source>
        <dbReference type="Proteomes" id="UP000217257"/>
    </source>
</evidence>
<feature type="region of interest" description="Disordered" evidence="1">
    <location>
        <begin position="1"/>
        <end position="60"/>
    </location>
</feature>
<evidence type="ECO:0000256" key="1">
    <source>
        <dbReference type="SAM" id="MobiDB-lite"/>
    </source>
</evidence>
<name>A0A250IUU6_9BACT</name>
<dbReference type="RefSeq" id="WP_095983647.1">
    <property type="nucleotide sequence ID" value="NZ_CP022098.1"/>
</dbReference>
<organism evidence="2 3">
    <name type="scientific">Cystobacter fuscus</name>
    <dbReference type="NCBI Taxonomy" id="43"/>
    <lineage>
        <taxon>Bacteria</taxon>
        <taxon>Pseudomonadati</taxon>
        <taxon>Myxococcota</taxon>
        <taxon>Myxococcia</taxon>
        <taxon>Myxococcales</taxon>
        <taxon>Cystobacterineae</taxon>
        <taxon>Archangiaceae</taxon>
        <taxon>Cystobacter</taxon>
    </lineage>
</organism>
<dbReference type="AlphaFoldDB" id="A0A250IUU6"/>
<dbReference type="KEGG" id="cfus:CYFUS_000369"/>
<accession>A0A250IUU6</accession>
<sequence>MQGRSTKRQKEMARQQKQRDKEAKKAERQRDRETKPARLPGEEDPDIAGIIPGPQPPLEM</sequence>
<proteinExistence type="predicted"/>